<feature type="region of interest" description="Disordered" evidence="5">
    <location>
        <begin position="798"/>
        <end position="827"/>
    </location>
</feature>
<dbReference type="InterPro" id="IPR009057">
    <property type="entry name" value="Homeodomain-like_sf"/>
</dbReference>
<feature type="region of interest" description="Disordered" evidence="5">
    <location>
        <begin position="508"/>
        <end position="541"/>
    </location>
</feature>
<keyword evidence="4" id="KW-0539">Nucleus</keyword>
<dbReference type="PROSITE" id="PS51294">
    <property type="entry name" value="HTH_MYB"/>
    <property type="match status" value="1"/>
</dbReference>
<evidence type="ECO:0008006" key="11">
    <source>
        <dbReference type="Google" id="ProtNLM"/>
    </source>
</evidence>
<evidence type="ECO:0000256" key="1">
    <source>
        <dbReference type="ARBA" id="ARBA00023015"/>
    </source>
</evidence>
<feature type="region of interest" description="Disordered" evidence="5">
    <location>
        <begin position="318"/>
        <end position="358"/>
    </location>
</feature>
<dbReference type="CDD" id="cd00167">
    <property type="entry name" value="SANT"/>
    <property type="match status" value="1"/>
</dbReference>
<sequence length="908" mass="95780">MASGATDAQTAVAMRADAIRLKKMQKKAAKADSSNPLFLPSPNLMASALTHFSGGSSKGKSKSKGTPRPAGHSTTQPQMSSPALQKSFSMPAAHPGNAERHAALLRAASANLPQTRLSPFSPSPPPIDAALAALKAMPSFSSLLGSAPPLFGANRGGFAADPVANILSQLQTNARADQTTQLVAALLQTNKSVPGGGDMLDTVAQLLLQRYAAQQQQQQQQTLIQQLLNPTPPPLWQQPETFQIPEHDASLSGPSDSSESDGGCPPRGSSSDESGDECLPQCDAGVSNSDGFESCSLNTDGWGSELWPEDDMSALDQLLGSGMGSLPDANLDPMTWPDDGSPRNWVPTTPPTTKPALNRNSLADANSAVGSHCSLAHSNASVDALISALVAGSSGLATTILPPQYPSTPVPASSFNPGSYVEAVASAATLSTPPPRSASPQSMEALVGLVESFVQQQNTPTLPSTGPLLSSLFVDEKPLPKTPPPKTPTKPAMVKANLALVKVDPAPSSGALSAMPSEASGLTEAGKPDEQALKRGPFSEEEDRRFLGKLAEYGRKITFKKMTQFFPGRSERQLRRRWVRLKRKHNIVTISGVQEVLDRLPPIPSEPGPITLEQLVDCFKLPMQDACQKLSAGRPQVLTTQRFRQLFQKYGIARWPYRQVMAGRPVPEILKAAEEERARRKHLESECSSARKALGSSFPNPSNPWNLPATPPDNDSEDGWGGAVSESDDESSDSDDDLLDAELDAPDRSVTPPPARNNSFGGFPALPQGSPLSRCSSVVASRKAGIAVPSYLNFSSPAKESFRGAEEKGSSKGGSGSQGKCPPVPEADVFSDMAAAMFLNDASDDVIPGDEPEWQCLSMLVDDEEGPSGMNGTDGTDGGDVGHKRTASEAADMALTSEEGAHKRARSC</sequence>
<feature type="region of interest" description="Disordered" evidence="5">
    <location>
        <begin position="862"/>
        <end position="908"/>
    </location>
</feature>
<dbReference type="SUPFAM" id="SSF46689">
    <property type="entry name" value="Homeodomain-like"/>
    <property type="match status" value="1"/>
</dbReference>
<evidence type="ECO:0000259" key="7">
    <source>
        <dbReference type="PROSITE" id="PS51294"/>
    </source>
</evidence>
<evidence type="ECO:0000256" key="3">
    <source>
        <dbReference type="ARBA" id="ARBA00023163"/>
    </source>
</evidence>
<dbReference type="InterPro" id="IPR017930">
    <property type="entry name" value="Myb_dom"/>
</dbReference>
<dbReference type="GO" id="GO:0003677">
    <property type="term" value="F:DNA binding"/>
    <property type="evidence" value="ECO:0007669"/>
    <property type="project" value="UniProtKB-KW"/>
</dbReference>
<evidence type="ECO:0000256" key="2">
    <source>
        <dbReference type="ARBA" id="ARBA00023125"/>
    </source>
</evidence>
<feature type="region of interest" description="Disordered" evidence="5">
    <location>
        <begin position="49"/>
        <end position="97"/>
    </location>
</feature>
<keyword evidence="1" id="KW-0805">Transcription regulation</keyword>
<evidence type="ECO:0000256" key="4">
    <source>
        <dbReference type="ARBA" id="ARBA00023242"/>
    </source>
</evidence>
<dbReference type="Pfam" id="PF02042">
    <property type="entry name" value="RWP-RK"/>
    <property type="match status" value="1"/>
</dbReference>
<gene>
    <name evidence="9" type="ORF">KFL_001740020</name>
</gene>
<dbReference type="AlphaFoldDB" id="A0A1Y1I0R7"/>
<evidence type="ECO:0000256" key="5">
    <source>
        <dbReference type="SAM" id="MobiDB-lite"/>
    </source>
</evidence>
<feature type="domain" description="HTH myb-type" evidence="7">
    <location>
        <begin position="530"/>
        <end position="585"/>
    </location>
</feature>
<dbReference type="Pfam" id="PF00249">
    <property type="entry name" value="Myb_DNA-binding"/>
    <property type="match status" value="1"/>
</dbReference>
<evidence type="ECO:0000313" key="9">
    <source>
        <dbReference type="EMBL" id="GAQ84043.1"/>
    </source>
</evidence>
<feature type="domain" description="RWP-RK" evidence="8">
    <location>
        <begin position="593"/>
        <end position="683"/>
    </location>
</feature>
<dbReference type="Proteomes" id="UP000054558">
    <property type="component" value="Unassembled WGS sequence"/>
</dbReference>
<keyword evidence="3" id="KW-0804">Transcription</keyword>
<dbReference type="InterPro" id="IPR001005">
    <property type="entry name" value="SANT/Myb"/>
</dbReference>
<evidence type="ECO:0000259" key="8">
    <source>
        <dbReference type="PROSITE" id="PS51519"/>
    </source>
</evidence>
<feature type="compositionally biased region" description="Basic and acidic residues" evidence="5">
    <location>
        <begin position="800"/>
        <end position="810"/>
    </location>
</feature>
<keyword evidence="2" id="KW-0238">DNA-binding</keyword>
<evidence type="ECO:0000259" key="6">
    <source>
        <dbReference type="PROSITE" id="PS50090"/>
    </source>
</evidence>
<reference evidence="9 10" key="1">
    <citation type="journal article" date="2014" name="Nat. Commun.">
        <title>Klebsormidium flaccidum genome reveals primary factors for plant terrestrial adaptation.</title>
        <authorList>
            <person name="Hori K."/>
            <person name="Maruyama F."/>
            <person name="Fujisawa T."/>
            <person name="Togashi T."/>
            <person name="Yamamoto N."/>
            <person name="Seo M."/>
            <person name="Sato S."/>
            <person name="Yamada T."/>
            <person name="Mori H."/>
            <person name="Tajima N."/>
            <person name="Moriyama T."/>
            <person name="Ikeuchi M."/>
            <person name="Watanabe M."/>
            <person name="Wada H."/>
            <person name="Kobayashi K."/>
            <person name="Saito M."/>
            <person name="Masuda T."/>
            <person name="Sasaki-Sekimoto Y."/>
            <person name="Mashiguchi K."/>
            <person name="Awai K."/>
            <person name="Shimojima M."/>
            <person name="Masuda S."/>
            <person name="Iwai M."/>
            <person name="Nobusawa T."/>
            <person name="Narise T."/>
            <person name="Kondo S."/>
            <person name="Saito H."/>
            <person name="Sato R."/>
            <person name="Murakawa M."/>
            <person name="Ihara Y."/>
            <person name="Oshima-Yamada Y."/>
            <person name="Ohtaka K."/>
            <person name="Satoh M."/>
            <person name="Sonobe K."/>
            <person name="Ishii M."/>
            <person name="Ohtani R."/>
            <person name="Kanamori-Sato M."/>
            <person name="Honoki R."/>
            <person name="Miyazaki D."/>
            <person name="Mochizuki H."/>
            <person name="Umetsu J."/>
            <person name="Higashi K."/>
            <person name="Shibata D."/>
            <person name="Kamiya Y."/>
            <person name="Sato N."/>
            <person name="Nakamura Y."/>
            <person name="Tabata S."/>
            <person name="Ida S."/>
            <person name="Kurokawa K."/>
            <person name="Ohta H."/>
        </authorList>
    </citation>
    <scope>NUCLEOTIDE SEQUENCE [LARGE SCALE GENOMIC DNA]</scope>
    <source>
        <strain evidence="9 10">NIES-2285</strain>
    </source>
</reference>
<feature type="region of interest" description="Disordered" evidence="5">
    <location>
        <begin position="681"/>
        <end position="767"/>
    </location>
</feature>
<feature type="compositionally biased region" description="Polar residues" evidence="5">
    <location>
        <begin position="72"/>
        <end position="88"/>
    </location>
</feature>
<dbReference type="InterPro" id="IPR003035">
    <property type="entry name" value="RWP-RK_dom"/>
</dbReference>
<feature type="region of interest" description="Disordered" evidence="5">
    <location>
        <begin position="246"/>
        <end position="282"/>
    </location>
</feature>
<dbReference type="SMART" id="SM00717">
    <property type="entry name" value="SANT"/>
    <property type="match status" value="1"/>
</dbReference>
<accession>A0A1Y1I0R7</accession>
<dbReference type="Gene3D" id="1.10.10.60">
    <property type="entry name" value="Homeodomain-like"/>
    <property type="match status" value="1"/>
</dbReference>
<feature type="compositionally biased region" description="Acidic residues" evidence="5">
    <location>
        <begin position="726"/>
        <end position="744"/>
    </location>
</feature>
<dbReference type="PROSITE" id="PS50090">
    <property type="entry name" value="MYB_LIKE"/>
    <property type="match status" value="1"/>
</dbReference>
<evidence type="ECO:0000313" key="10">
    <source>
        <dbReference type="Proteomes" id="UP000054558"/>
    </source>
</evidence>
<feature type="domain" description="Myb-like" evidence="6">
    <location>
        <begin position="530"/>
        <end position="582"/>
    </location>
</feature>
<name>A0A1Y1I0R7_KLENI</name>
<dbReference type="PROSITE" id="PS51519">
    <property type="entry name" value="RWP_RK"/>
    <property type="match status" value="1"/>
</dbReference>
<feature type="compositionally biased region" description="Low complexity" evidence="5">
    <location>
        <begin position="250"/>
        <end position="266"/>
    </location>
</feature>
<organism evidence="9 10">
    <name type="scientific">Klebsormidium nitens</name>
    <name type="common">Green alga</name>
    <name type="synonym">Ulothrix nitens</name>
    <dbReference type="NCBI Taxonomy" id="105231"/>
    <lineage>
        <taxon>Eukaryota</taxon>
        <taxon>Viridiplantae</taxon>
        <taxon>Streptophyta</taxon>
        <taxon>Klebsormidiophyceae</taxon>
        <taxon>Klebsormidiales</taxon>
        <taxon>Klebsormidiaceae</taxon>
        <taxon>Klebsormidium</taxon>
    </lineage>
</organism>
<proteinExistence type="predicted"/>
<keyword evidence="10" id="KW-1185">Reference proteome</keyword>
<dbReference type="EMBL" id="DF237123">
    <property type="protein sequence ID" value="GAQ84043.1"/>
    <property type="molecule type" value="Genomic_DNA"/>
</dbReference>
<protein>
    <recommendedName>
        <fullName evidence="11">Myb-like domain-containing protein</fullName>
    </recommendedName>
</protein>